<keyword evidence="2" id="KW-1185">Reference proteome</keyword>
<name>A0ABU3HU84_9ACTN</name>
<proteinExistence type="predicted"/>
<dbReference type="EMBL" id="JAVSGH010000004">
    <property type="protein sequence ID" value="MDT3724267.1"/>
    <property type="molecule type" value="Genomic_DNA"/>
</dbReference>
<dbReference type="Proteomes" id="UP001181313">
    <property type="component" value="Unassembled WGS sequence"/>
</dbReference>
<evidence type="ECO:0000313" key="2">
    <source>
        <dbReference type="Proteomes" id="UP001181313"/>
    </source>
</evidence>
<protein>
    <recommendedName>
        <fullName evidence="3">Prophage protein</fullName>
    </recommendedName>
</protein>
<evidence type="ECO:0008006" key="3">
    <source>
        <dbReference type="Google" id="ProtNLM"/>
    </source>
</evidence>
<comment type="caution">
    <text evidence="1">The sequence shown here is derived from an EMBL/GenBank/DDBJ whole genome shotgun (WGS) entry which is preliminary data.</text>
</comment>
<sequence length="80" mass="8919">MSAANDFIAAKLSPSRARRAPYELTLRVFHGWCRSNGYPMPDDEEFMDALEAAGYSFVTGERGDWLISGAYLLPMGRENA</sequence>
<reference evidence="1" key="1">
    <citation type="submission" date="2024-05" db="EMBL/GenBank/DDBJ databases">
        <title>30 novel species of actinomycetes from the DSMZ collection.</title>
        <authorList>
            <person name="Nouioui I."/>
        </authorList>
    </citation>
    <scope>NUCLEOTIDE SEQUENCE</scope>
    <source>
        <strain evidence="1">DSM 41972</strain>
    </source>
</reference>
<evidence type="ECO:0000313" key="1">
    <source>
        <dbReference type="EMBL" id="MDT3724267.1"/>
    </source>
</evidence>
<dbReference type="RefSeq" id="WP_139118554.1">
    <property type="nucleotide sequence ID" value="NZ_JAVSGH010000004.1"/>
</dbReference>
<accession>A0ABU3HU84</accession>
<gene>
    <name evidence="1" type="ORF">ROS62_04945</name>
</gene>
<organism evidence="1 2">
    <name type="scientific">Streptomyces althioticus subsp. attaecolombicae</name>
    <dbReference type="NCBI Taxonomy" id="3075534"/>
    <lineage>
        <taxon>Bacteria</taxon>
        <taxon>Bacillati</taxon>
        <taxon>Actinomycetota</taxon>
        <taxon>Actinomycetes</taxon>
        <taxon>Kitasatosporales</taxon>
        <taxon>Streptomycetaceae</taxon>
        <taxon>Streptomyces</taxon>
        <taxon>Streptomyces althioticus group</taxon>
    </lineage>
</organism>